<protein>
    <submittedName>
        <fullName evidence="1">DUF3572 domain-containing protein</fullName>
    </submittedName>
</protein>
<dbReference type="Pfam" id="PF12096">
    <property type="entry name" value="DUF3572"/>
    <property type="match status" value="1"/>
</dbReference>
<evidence type="ECO:0000313" key="2">
    <source>
        <dbReference type="Proteomes" id="UP001203410"/>
    </source>
</evidence>
<dbReference type="EMBL" id="JAMGBA010000002">
    <property type="protein sequence ID" value="MCL6698728.1"/>
    <property type="molecule type" value="Genomic_DNA"/>
</dbReference>
<evidence type="ECO:0000313" key="1">
    <source>
        <dbReference type="EMBL" id="MCL6698728.1"/>
    </source>
</evidence>
<keyword evidence="2" id="KW-1185">Reference proteome</keyword>
<organism evidence="1 2">
    <name type="scientific">Sphingomonas caseinilyticus</name>
    <dbReference type="NCBI Taxonomy" id="2908205"/>
    <lineage>
        <taxon>Bacteria</taxon>
        <taxon>Pseudomonadati</taxon>
        <taxon>Pseudomonadota</taxon>
        <taxon>Alphaproteobacteria</taxon>
        <taxon>Sphingomonadales</taxon>
        <taxon>Sphingomonadaceae</taxon>
        <taxon>Sphingomonas</taxon>
    </lineage>
</organism>
<name>A0ABT0RUQ0_9SPHN</name>
<comment type="caution">
    <text evidence="1">The sequence shown here is derived from an EMBL/GenBank/DDBJ whole genome shotgun (WGS) entry which is preliminary data.</text>
</comment>
<accession>A0ABT0RUQ0</accession>
<dbReference type="RefSeq" id="WP_249904120.1">
    <property type="nucleotide sequence ID" value="NZ_JAMGBA010000002.1"/>
</dbReference>
<sequence>MLSHSTNEAPGDCEALALAALAVTLTDERRALRFLDLTGLTADELRNRAGERRLLASTLAFLEAHEPDLLQVAAAIGVKPERLVAARAELER</sequence>
<proteinExistence type="predicted"/>
<dbReference type="InterPro" id="IPR021955">
    <property type="entry name" value="DUF3572"/>
</dbReference>
<dbReference type="Proteomes" id="UP001203410">
    <property type="component" value="Unassembled WGS sequence"/>
</dbReference>
<gene>
    <name evidence="1" type="ORF">LZ496_08040</name>
</gene>
<reference evidence="1 2" key="1">
    <citation type="submission" date="2022-05" db="EMBL/GenBank/DDBJ databases">
        <authorList>
            <person name="Jo J.-H."/>
            <person name="Im W.-T."/>
        </authorList>
    </citation>
    <scope>NUCLEOTIDE SEQUENCE [LARGE SCALE GENOMIC DNA]</scope>
    <source>
        <strain evidence="1 2">NSE70-1</strain>
    </source>
</reference>